<organism evidence="1 2">
    <name type="scientific">Pseudodesulfovibrio profundus</name>
    <dbReference type="NCBI Taxonomy" id="57320"/>
    <lineage>
        <taxon>Bacteria</taxon>
        <taxon>Pseudomonadati</taxon>
        <taxon>Thermodesulfobacteriota</taxon>
        <taxon>Desulfovibrionia</taxon>
        <taxon>Desulfovibrionales</taxon>
        <taxon>Desulfovibrionaceae</taxon>
    </lineage>
</organism>
<gene>
    <name evidence="1" type="ORF">DPRO_1375</name>
</gene>
<proteinExistence type="predicted"/>
<accession>A0A2C8F766</accession>
<dbReference type="Proteomes" id="UP000219215">
    <property type="component" value="Chromosome DPRO"/>
</dbReference>
<evidence type="ECO:0000313" key="1">
    <source>
        <dbReference type="EMBL" id="SOB58268.1"/>
    </source>
</evidence>
<dbReference type="AlphaFoldDB" id="A0A2C8F766"/>
<evidence type="ECO:0000313" key="2">
    <source>
        <dbReference type="Proteomes" id="UP000219215"/>
    </source>
</evidence>
<keyword evidence="2" id="KW-1185">Reference proteome</keyword>
<dbReference type="RefSeq" id="WP_097011358.1">
    <property type="nucleotide sequence ID" value="NZ_LT907975.1"/>
</dbReference>
<dbReference type="OrthoDB" id="5458526at2"/>
<dbReference type="EMBL" id="LT907975">
    <property type="protein sequence ID" value="SOB58268.1"/>
    <property type="molecule type" value="Genomic_DNA"/>
</dbReference>
<dbReference type="KEGG" id="pprf:DPRO_1375"/>
<reference evidence="2" key="1">
    <citation type="submission" date="2017-09" db="EMBL/GenBank/DDBJ databases">
        <authorList>
            <person name="Regsiter A."/>
            <person name="William W."/>
        </authorList>
    </citation>
    <scope>NUCLEOTIDE SEQUENCE [LARGE SCALE GENOMIC DNA]</scope>
    <source>
        <strain evidence="2">500-1</strain>
    </source>
</reference>
<dbReference type="SUPFAM" id="SSF141371">
    <property type="entry name" value="PilZ domain-like"/>
    <property type="match status" value="1"/>
</dbReference>
<protein>
    <submittedName>
        <fullName evidence="1">Type IV pilus assembly PilZ</fullName>
    </submittedName>
</protein>
<name>A0A2C8F766_9BACT</name>
<sequence length="173" mass="19889">MTDKIRVCFDMENDDFLALQGMAEVEDVDYTRYIQAVVSRHVRLHADEKEQLKKGDRRIHPRVELSIPAVSCVKFSDMEMRSYPVVVEDISKGGIRISFKSVTQELAQKMEDSSHFEIVFTVPRLSQTVSLYCKRLRYNMDQGVTMVGVYEGDNSAPLSLMNDIFEHPQAYLS</sequence>